<dbReference type="EMBL" id="UINC01017883">
    <property type="protein sequence ID" value="SVA74625.1"/>
    <property type="molecule type" value="Genomic_DNA"/>
</dbReference>
<feature type="domain" description="BP74 N-terminal" evidence="1">
    <location>
        <begin position="318"/>
        <end position="417"/>
    </location>
</feature>
<dbReference type="PANTHER" id="PTHR35128">
    <property type="entry name" value="SECRETION-REGULATING GUANINE NUCLEOTIDE EXCHANGE FACTOR"/>
    <property type="match status" value="1"/>
</dbReference>
<name>A0A381YC87_9ZZZZ</name>
<evidence type="ECO:0000259" key="1">
    <source>
        <dbReference type="Pfam" id="PF23621"/>
    </source>
</evidence>
<dbReference type="PANTHER" id="PTHR35128:SF1">
    <property type="entry name" value="SECRETION-REGULATING GUANINE NUCLEOTIDE EXCHANGE FACTOR"/>
    <property type="match status" value="1"/>
</dbReference>
<dbReference type="Pfam" id="PF23621">
    <property type="entry name" value="BP74_N"/>
    <property type="match status" value="1"/>
</dbReference>
<dbReference type="InterPro" id="IPR056422">
    <property type="entry name" value="BP74_N"/>
</dbReference>
<accession>A0A381YC87</accession>
<feature type="non-terminal residue" evidence="2">
    <location>
        <position position="795"/>
    </location>
</feature>
<dbReference type="SUPFAM" id="SSF53474">
    <property type="entry name" value="alpha/beta-Hydrolases"/>
    <property type="match status" value="2"/>
</dbReference>
<gene>
    <name evidence="2" type="ORF">METZ01_LOCUS127479</name>
</gene>
<dbReference type="AlphaFoldDB" id="A0A381YC87"/>
<evidence type="ECO:0000313" key="2">
    <source>
        <dbReference type="EMBL" id="SVA74625.1"/>
    </source>
</evidence>
<sequence length="795" mass="89099">VQRFSPILLLFSLLSSQIYDVSIPENDTASYNYADFRIWINDSTDTLRGIYWFMHPNNGDSRNIVTDSAYQSLVNGQDFALMGAHIFNMHMETGIGDAVIAAMDSFAVLSQHDEISFIPFFINGYSWGGQFGYHFTKWIPERMLGFITQKGGYHDTTDAGDAIEVPGLMFVAENDLPYRIENLTGIFLDHRPIGAKWALAMEQNAGHTQITDQNFLNSFFNTVTDLRLPQPLDVFQPVTLITLSDTIGWLGNQGAWIIGDWDCYDGIVDSSSWFLTREEGELWQNFVSEGTATDTSACEPVLDSNLVIFSVGIHGAGEESNYVVATDNDALIDQCRAQLELPEAERMLHINGFLDYGDGGFNQPWGWHIIPNEWVLAEMSIGVCNAYPEDVENDLDYWINTVGQLCNWSSFIKEEISGDPEGPWAWINDGYASGTYMPGDTVHIWSGLDPVTMTFQEWTGDTSLLADTEEWHTTFIMPNNDVHFYALQDSTGPIDFEYEIIQGPENPKNVYYKFPENSTGTIFFFHGGSGNAEGFADRVETIQFSQDALQKGYGIIITESENATLNTGLNRWLLQTWTLEENIDIANIQALIDTFTVRGSINAQDPIYSAGVSNGGNFSSVVAHALNFNAAAMVSAWGNPPALYLVTETPTVFCPAKYDPALGGGNWVAHMNFDTLQARGIPSAFYELDRSPAYPQRFARIPEIDLSLSNDLFNEFQSMGFINNDHYFTVLDDSIQHLYMTNPDAFSVLSTLDIATVRHVLDQIKVMTADHSFFADYNERVLEFFSEHSTGPDFW</sequence>
<dbReference type="Gene3D" id="3.40.50.1820">
    <property type="entry name" value="alpha/beta hydrolase"/>
    <property type="match status" value="1"/>
</dbReference>
<reference evidence="2" key="1">
    <citation type="submission" date="2018-05" db="EMBL/GenBank/DDBJ databases">
        <authorList>
            <person name="Lanie J.A."/>
            <person name="Ng W.-L."/>
            <person name="Kazmierczak K.M."/>
            <person name="Andrzejewski T.M."/>
            <person name="Davidsen T.M."/>
            <person name="Wayne K.J."/>
            <person name="Tettelin H."/>
            <person name="Glass J.I."/>
            <person name="Rusch D."/>
            <person name="Podicherti R."/>
            <person name="Tsui H.-C.T."/>
            <person name="Winkler M.E."/>
        </authorList>
    </citation>
    <scope>NUCLEOTIDE SEQUENCE</scope>
</reference>
<organism evidence="2">
    <name type="scientific">marine metagenome</name>
    <dbReference type="NCBI Taxonomy" id="408172"/>
    <lineage>
        <taxon>unclassified sequences</taxon>
        <taxon>metagenomes</taxon>
        <taxon>ecological metagenomes</taxon>
    </lineage>
</organism>
<dbReference type="InterPro" id="IPR029058">
    <property type="entry name" value="AB_hydrolase_fold"/>
</dbReference>
<proteinExistence type="predicted"/>
<protein>
    <recommendedName>
        <fullName evidence="1">BP74 N-terminal domain-containing protein</fullName>
    </recommendedName>
</protein>
<feature type="non-terminal residue" evidence="2">
    <location>
        <position position="1"/>
    </location>
</feature>